<dbReference type="RefSeq" id="WP_015029841.1">
    <property type="nucleotide sequence ID" value="NC_018748.1"/>
</dbReference>
<organism evidence="2 3">
    <name type="scientific">Emticicia oligotrophica (strain DSM 17448 / CIP 109782 / MTCC 6937 / GPTSA100-15)</name>
    <dbReference type="NCBI Taxonomy" id="929562"/>
    <lineage>
        <taxon>Bacteria</taxon>
        <taxon>Pseudomonadati</taxon>
        <taxon>Bacteroidota</taxon>
        <taxon>Cytophagia</taxon>
        <taxon>Cytophagales</taxon>
        <taxon>Leadbetterellaceae</taxon>
        <taxon>Emticicia</taxon>
    </lineage>
</organism>
<keyword evidence="1" id="KW-0472">Membrane</keyword>
<name>A0ABN4AP00_EMTOG</name>
<dbReference type="EMBL" id="CP002961">
    <property type="protein sequence ID" value="AFK04147.1"/>
    <property type="molecule type" value="Genomic_DNA"/>
</dbReference>
<feature type="transmembrane region" description="Helical" evidence="1">
    <location>
        <begin position="12"/>
        <end position="31"/>
    </location>
</feature>
<evidence type="ECO:0000256" key="1">
    <source>
        <dbReference type="SAM" id="Phobius"/>
    </source>
</evidence>
<keyword evidence="3" id="KW-1185">Reference proteome</keyword>
<keyword evidence="1" id="KW-1133">Transmembrane helix</keyword>
<reference evidence="2 3" key="1">
    <citation type="submission" date="2011-07" db="EMBL/GenBank/DDBJ databases">
        <title>The complete genome of chromosome of Emticicia oligotrophica DSM 17448.</title>
        <authorList>
            <consortium name="US DOE Joint Genome Institute (JGI-PGF)"/>
            <person name="Lucas S."/>
            <person name="Han J."/>
            <person name="Lapidus A."/>
            <person name="Bruce D."/>
            <person name="Goodwin L."/>
            <person name="Pitluck S."/>
            <person name="Peters L."/>
            <person name="Kyrpides N."/>
            <person name="Mavromatis K."/>
            <person name="Ivanova N."/>
            <person name="Ovchinnikova G."/>
            <person name="Teshima H."/>
            <person name="Detter J.C."/>
            <person name="Tapia R."/>
            <person name="Han C."/>
            <person name="Land M."/>
            <person name="Hauser L."/>
            <person name="Markowitz V."/>
            <person name="Cheng J.-F."/>
            <person name="Hugenholtz P."/>
            <person name="Woyke T."/>
            <person name="Wu D."/>
            <person name="Tindall B."/>
            <person name="Pomrenke H."/>
            <person name="Brambilla E."/>
            <person name="Klenk H.-P."/>
            <person name="Eisen J.A."/>
        </authorList>
    </citation>
    <scope>NUCLEOTIDE SEQUENCE [LARGE SCALE GENOMIC DNA]</scope>
    <source>
        <strain evidence="2 3">DSM 17448</strain>
    </source>
</reference>
<sequence>MNTLTTNIKIARLLKSALVLFLIFVRIYSYGQIVVNNDCSNISSPTTIDLTKHVIDNHPTGTTLTWHTGTPATSSNKYLGDPTKAPASSAGIDYYAAYEDVSTGTPCYSPTSSVIRGVLVNCTGIPLTNTCPTTFVDLTNHVTGTPPAGSTLVWIKGLPLNISNQVSNPSQVAENGDYYAAFYDAVNNCFSPVGAPITVTINTCANVTLANVCPSTSVDLTSHASPLTSTGGAPLKWFTSSTPSTSTMVVDPSNVSTSGTYYPAYYDAVNNCFSPSGSGVVVTISSCQTLNPDLSVGQPGIPINGNVSTNDSNVPSGTTYGTPIPASNNPSSCVPVMASNGSYTFTCTTPGDYNFEVPVCPAGVSVDCPTVPLKVTVSDPKTPNANGPIVNPDIASTLADNPVIVKTLANDVGGNPSEPLSPSSVSVVEQPKHGTASVDPLTGNITYIPTPGFVGSDTLTYKVCDTGVPASCGTAQQIFTVLPTNSPNTTVASDDFIVAIVNTPVNGNVSINDGDPEGNTQTVVAGTIPTAGGNLALSSNGTYTFTPANGFTGSVDIPYTTCDNGTPQACAKATLHINVVPACIKPLLTVQNITCTGSSYTVTFSSEGTVTTNNGTISGNTLTVSSGNSTLTATSSCGEVTSMVVTAPSCPVPATCTQIASLSVGNALCTGTGTYTVSFSALNGTVTSSVGTISGNSVSGIPVGTNVVLTLTPTEATCSGQSVTVTSPASCVTPSCTDGSVGISYSTVCNNDGTYNINFTTSISNTIVTSSTNSFVNLTGTVTLTVTKPGCSPNYVDVTPPTCSICQPPTSVVANPNTICSGASSNLSANCSTGTLVWFSDANLSTIVSSQVNPTTTTTYYGICINGACKSSPTSVVVNVNPSVVVNSNNFTKTDPTACDGNTGTIKVCNLVAGRSYSIAFNKNNNAQNPLTYTADANGCVTLSGLSAGVYNNFNITDVLSTCTSGVISGVSIELVEPTKATIHLGVKSDPTACSAYDGTFTVSGLAPNTTYVLNYLKDGFIQTPITFTSVNTSYTVGGLTAGNYSDIKVSNAGCFSNSISAVLSDPAAVALALGVSTNPSSCGANDGSIILTGLVSGTTYTIKYKKNGVLQAPISYTATTSSYTITGLTAGLYSNITVSNGNCVSNSLMENLTDPGANIIALGTVTNPTLCGKNDGSFIISGLTNGLNYTLNYLKDGVQQTPISFTATGSTFTLSGLLAGNYTGINLTHGGCISNTLSAQLMNPGGAIIDVIAFDAQTCMPGNDGTLLITGLSQGLNYTLNYMKNGVAQSSINFNATTTSYLILGLTQGVYSNINVSQGGCISNSVSGTVLPASQSVAPIFSESIVYTDCAICSADLTQIKSRNLPAGTTLEWHSSLPVSPSNLVSSSAVSEGTYYATFYNAASKCYSATTSITVIQKPCANSDVVTIIDGSTKIINVLANDKNPDCTQADLARISTPSIISYPTKGSFVINLDGTISYTPNANTTGTDSFIYQICDKANPMVCDTAMVTINIGCSKPLLTIESISCNVNGTYNVTFSSDGVVSSNAGSITGTSVLNVPSGTNVRLTSTNGCGTTSMVDVNSPNCPTSNCASPMSLSVGQAVCTGTGSYIVSYTIVNGTLNVSSGASVQQTFVNGSVISGTVTVSSLTNVTLTATSTSSSCGSQVITVVAPTNCGTPSCNDGDVGISYSTSCNGNGSYNINYSVVSGTSVTSSTGSFVNLTGSVTLTVTENGCSPKTIIVTPPSCIVNNDVKLQLKVFLQGAFFNPSGATDNLMRDDLRTLGVLPTIEPYSGMANSRFTKVADAGGQSIGAGVLTNSGSDAIVDWVFVELRDASNPTTILKTRAALVQRDGDVVEATDGLTPVTFSGAVGTSYYVSIKHRNHLGAMTASPILMTATGTVVDFTTMTASQLWDSGLVLTDGSLGSYNGSEEVIVGNGKMALWAGNTRNTDNKEKYSGTSPDPATVLSQVITYPANTGGLYNYDYVTPVYMIGDINLDGKVKYAGTFSDTAFTLFNIINKYPNNFTNKLYNFDFMVEQIP</sequence>
<evidence type="ECO:0000313" key="3">
    <source>
        <dbReference type="Proteomes" id="UP000002875"/>
    </source>
</evidence>
<evidence type="ECO:0008006" key="4">
    <source>
        <dbReference type="Google" id="ProtNLM"/>
    </source>
</evidence>
<gene>
    <name evidence="2" type="ordered locus">Emtol_3014</name>
</gene>
<evidence type="ECO:0000313" key="2">
    <source>
        <dbReference type="EMBL" id="AFK04147.1"/>
    </source>
</evidence>
<keyword evidence="1" id="KW-0812">Transmembrane</keyword>
<protein>
    <recommendedName>
        <fullName evidence="4">Gliding motility-associated C-terminal domain-containing protein</fullName>
    </recommendedName>
</protein>
<dbReference type="Gene3D" id="2.60.40.3440">
    <property type="match status" value="2"/>
</dbReference>
<dbReference type="Pfam" id="PF17963">
    <property type="entry name" value="Big_9"/>
    <property type="match status" value="3"/>
</dbReference>
<proteinExistence type="predicted"/>
<accession>A0ABN4AP00</accession>
<dbReference type="Proteomes" id="UP000002875">
    <property type="component" value="Chromosome"/>
</dbReference>